<feature type="region of interest" description="Disordered" evidence="1">
    <location>
        <begin position="191"/>
        <end position="364"/>
    </location>
</feature>
<feature type="compositionally biased region" description="Basic and acidic residues" evidence="1">
    <location>
        <begin position="48"/>
        <end position="61"/>
    </location>
</feature>
<feature type="compositionally biased region" description="Low complexity" evidence="1">
    <location>
        <begin position="31"/>
        <end position="45"/>
    </location>
</feature>
<feature type="region of interest" description="Disordered" evidence="1">
    <location>
        <begin position="626"/>
        <end position="678"/>
    </location>
</feature>
<feature type="compositionally biased region" description="Basic residues" evidence="1">
    <location>
        <begin position="107"/>
        <end position="117"/>
    </location>
</feature>
<organism evidence="2 3">
    <name type="scientific">Meripilus lineatus</name>
    <dbReference type="NCBI Taxonomy" id="2056292"/>
    <lineage>
        <taxon>Eukaryota</taxon>
        <taxon>Fungi</taxon>
        <taxon>Dikarya</taxon>
        <taxon>Basidiomycota</taxon>
        <taxon>Agaricomycotina</taxon>
        <taxon>Agaricomycetes</taxon>
        <taxon>Polyporales</taxon>
        <taxon>Meripilaceae</taxon>
        <taxon>Meripilus</taxon>
    </lineage>
</organism>
<name>A0AAD5UXL7_9APHY</name>
<evidence type="ECO:0000256" key="1">
    <source>
        <dbReference type="SAM" id="MobiDB-lite"/>
    </source>
</evidence>
<feature type="region of interest" description="Disordered" evidence="1">
    <location>
        <begin position="380"/>
        <end position="410"/>
    </location>
</feature>
<protein>
    <submittedName>
        <fullName evidence="2">Uncharacterized protein</fullName>
    </submittedName>
</protein>
<feature type="compositionally biased region" description="Basic and acidic residues" evidence="1">
    <location>
        <begin position="205"/>
        <end position="214"/>
    </location>
</feature>
<feature type="compositionally biased region" description="Pro residues" evidence="1">
    <location>
        <begin position="395"/>
        <end position="406"/>
    </location>
</feature>
<sequence length="958" mass="104367">MEAKRDGPAKHGLLSNVFGFVSREIGSFMASAVSGSTSSRTSPLSRTKFFEKSYRYKDEQARRRRKKKGGAELAGTGESLRASKSMGSRPERDNDVEHELEGPAAGTRRKASTRRSARGSSPSRAHPSDTTTSHPSQPDEASQIPVTPVPQPPRTFLKAPPVTMPGALFPRSPSLEPGYASALEVLETDRRVQFAPEPVLPRHRTYSDLLKEAEESGGPVTPSFQAPKVNPPKLEQPPSSKRVRDPRKKTASSTKVVVEQVVDADHLHKPSNPSTSSRRTAAPSVRIEEEVPSPEAPQPLSSKAKGKQRATEWDIDFEDADTSGARRVRGKVQELMEAREEHMRKEQDMESNPDQSAYLEERERDKERIKALEAEVIELKQQLAQQRSNPADLSFPPPPTAPPPPDASTFLPTLAQIRNRTGGSAAATESFLLTARASLKPTAPPIEAPINPVVYGSGISSLARTRRTGHPTINLPTEKMASFLNEVKSAKLKKISSSFISEGDISERREGRTGPPPIRPLPEEVGNVSIGAGMGRDILRDMARRKSLGASLRGEKRKRGVEEESSESGESLRALVESLFVRLKLTIATEAVAPPPVKRRHQDPGPSIAPLFSDSSASSFASTSATINGVSSQPWPSILTDLTTPSLTSDNENEGENSPPQRLPATPPLDVGQSSQSQSTMILKDLSQHISDIHEDVDTSRILLPTETAPQRPPSPPFHISELEQPQPTRPSAFKSARRIPSSPMPSGSGIAPKKPTPPGRIRAIRSKRVIHSEDEHEKDEQEHMPEFAPMALKFSPVREPEPAPAPVAKPKSRSNATRIPKKQKAMIPRAASSSSLNNSSSSMNSNHSKRRRMLDEEIQRVGNELWSFEYPEADDGEHGEDDGVLTAVGTKSKRKGFLSGGGGGGIPVFMGVGYVEGAEDVDMDVDEFRDEGFENVKSSSKRKRGENSKGKNIRCGR</sequence>
<dbReference type="AlphaFoldDB" id="A0AAD5UXL7"/>
<feature type="region of interest" description="Disordered" evidence="1">
    <location>
        <begin position="706"/>
        <end position="853"/>
    </location>
</feature>
<dbReference type="Proteomes" id="UP001212997">
    <property type="component" value="Unassembled WGS sequence"/>
</dbReference>
<feature type="compositionally biased region" description="Low complexity" evidence="1">
    <location>
        <begin position="636"/>
        <end position="650"/>
    </location>
</feature>
<dbReference type="EMBL" id="JANAWD010000370">
    <property type="protein sequence ID" value="KAJ3480518.1"/>
    <property type="molecule type" value="Genomic_DNA"/>
</dbReference>
<accession>A0AAD5UXL7</accession>
<feature type="compositionally biased region" description="Polar residues" evidence="1">
    <location>
        <begin position="129"/>
        <end position="140"/>
    </location>
</feature>
<proteinExistence type="predicted"/>
<keyword evidence="3" id="KW-1185">Reference proteome</keyword>
<feature type="compositionally biased region" description="Low complexity" evidence="1">
    <location>
        <begin position="740"/>
        <end position="753"/>
    </location>
</feature>
<feature type="compositionally biased region" description="Low complexity" evidence="1">
    <location>
        <begin position="833"/>
        <end position="847"/>
    </location>
</feature>
<evidence type="ECO:0000313" key="3">
    <source>
        <dbReference type="Proteomes" id="UP001212997"/>
    </source>
</evidence>
<feature type="region of interest" description="Disordered" evidence="1">
    <location>
        <begin position="550"/>
        <end position="569"/>
    </location>
</feature>
<comment type="caution">
    <text evidence="2">The sequence shown here is derived from an EMBL/GenBank/DDBJ whole genome shotgun (WGS) entry which is preliminary data.</text>
</comment>
<feature type="region of interest" description="Disordered" evidence="1">
    <location>
        <begin position="502"/>
        <end position="529"/>
    </location>
</feature>
<feature type="region of interest" description="Disordered" evidence="1">
    <location>
        <begin position="933"/>
        <end position="958"/>
    </location>
</feature>
<feature type="compositionally biased region" description="Basic and acidic residues" evidence="1">
    <location>
        <begin position="771"/>
        <end position="786"/>
    </location>
</feature>
<feature type="region of interest" description="Disordered" evidence="1">
    <location>
        <begin position="31"/>
        <end position="176"/>
    </location>
</feature>
<feature type="compositionally biased region" description="Basic and acidic residues" evidence="1">
    <location>
        <begin position="89"/>
        <end position="101"/>
    </location>
</feature>
<evidence type="ECO:0000313" key="2">
    <source>
        <dbReference type="EMBL" id="KAJ3480518.1"/>
    </source>
</evidence>
<feature type="compositionally biased region" description="Basic and acidic residues" evidence="1">
    <location>
        <begin position="331"/>
        <end position="348"/>
    </location>
</feature>
<reference evidence="2" key="1">
    <citation type="submission" date="2022-07" db="EMBL/GenBank/DDBJ databases">
        <title>Genome Sequence of Physisporinus lineatus.</title>
        <authorList>
            <person name="Buettner E."/>
        </authorList>
    </citation>
    <scope>NUCLEOTIDE SEQUENCE</scope>
    <source>
        <strain evidence="2">VT162</strain>
    </source>
</reference>
<gene>
    <name evidence="2" type="ORF">NLI96_g8293</name>
</gene>